<feature type="transmembrane region" description="Helical" evidence="1">
    <location>
        <begin position="15"/>
        <end position="32"/>
    </location>
</feature>
<proteinExistence type="predicted"/>
<dbReference type="Proteomes" id="UP000327157">
    <property type="component" value="Chromosome 8"/>
</dbReference>
<keyword evidence="1" id="KW-0472">Membrane</keyword>
<protein>
    <submittedName>
        <fullName evidence="2">Glycine-rich protein 2-like</fullName>
    </submittedName>
</protein>
<keyword evidence="1" id="KW-0812">Transmembrane</keyword>
<reference evidence="2 3" key="3">
    <citation type="submission" date="2019-11" db="EMBL/GenBank/DDBJ databases">
        <title>A de novo genome assembly of a pear dwarfing rootstock.</title>
        <authorList>
            <person name="Wang F."/>
            <person name="Wang J."/>
            <person name="Li S."/>
            <person name="Zhang Y."/>
            <person name="Fang M."/>
            <person name="Ma L."/>
            <person name="Zhao Y."/>
            <person name="Jiang S."/>
        </authorList>
    </citation>
    <scope>NUCLEOTIDE SEQUENCE [LARGE SCALE GENOMIC DNA]</scope>
    <source>
        <strain evidence="2">S2</strain>
        <tissue evidence="2">Leaf</tissue>
    </source>
</reference>
<keyword evidence="1" id="KW-1133">Transmembrane helix</keyword>
<gene>
    <name evidence="2" type="ORF">D8674_033886</name>
</gene>
<evidence type="ECO:0000313" key="2">
    <source>
        <dbReference type="EMBL" id="KAB2629091.1"/>
    </source>
</evidence>
<reference evidence="2 3" key="1">
    <citation type="submission" date="2019-09" db="EMBL/GenBank/DDBJ databases">
        <authorList>
            <person name="Ou C."/>
        </authorList>
    </citation>
    <scope>NUCLEOTIDE SEQUENCE [LARGE SCALE GENOMIC DNA]</scope>
    <source>
        <strain evidence="2">S2</strain>
        <tissue evidence="2">Leaf</tissue>
    </source>
</reference>
<sequence length="103" mass="11036">MQREEAEGVAVTEKVVGVAAVNAIIAVAMAIWRGSVVSKFGGGGRGGRGYGGRGVGVAVDAIIVERRGIWQGNVIRNEDLERIKSCGFPRSVKFWMIILHLLD</sequence>
<organism evidence="2 3">
    <name type="scientific">Pyrus ussuriensis x Pyrus communis</name>
    <dbReference type="NCBI Taxonomy" id="2448454"/>
    <lineage>
        <taxon>Eukaryota</taxon>
        <taxon>Viridiplantae</taxon>
        <taxon>Streptophyta</taxon>
        <taxon>Embryophyta</taxon>
        <taxon>Tracheophyta</taxon>
        <taxon>Spermatophyta</taxon>
        <taxon>Magnoliopsida</taxon>
        <taxon>eudicotyledons</taxon>
        <taxon>Gunneridae</taxon>
        <taxon>Pentapetalae</taxon>
        <taxon>rosids</taxon>
        <taxon>fabids</taxon>
        <taxon>Rosales</taxon>
        <taxon>Rosaceae</taxon>
        <taxon>Amygdaloideae</taxon>
        <taxon>Maleae</taxon>
        <taxon>Pyrus</taxon>
    </lineage>
</organism>
<comment type="caution">
    <text evidence="2">The sequence shown here is derived from an EMBL/GenBank/DDBJ whole genome shotgun (WGS) entry which is preliminary data.</text>
</comment>
<name>A0A5N5HS54_9ROSA</name>
<evidence type="ECO:0000256" key="1">
    <source>
        <dbReference type="SAM" id="Phobius"/>
    </source>
</evidence>
<dbReference type="EMBL" id="SMOL01000148">
    <property type="protein sequence ID" value="KAB2629091.1"/>
    <property type="molecule type" value="Genomic_DNA"/>
</dbReference>
<evidence type="ECO:0000313" key="3">
    <source>
        <dbReference type="Proteomes" id="UP000327157"/>
    </source>
</evidence>
<keyword evidence="3" id="KW-1185">Reference proteome</keyword>
<accession>A0A5N5HS54</accession>
<reference evidence="3" key="2">
    <citation type="submission" date="2019-10" db="EMBL/GenBank/DDBJ databases">
        <title>A de novo genome assembly of a pear dwarfing rootstock.</title>
        <authorList>
            <person name="Wang F."/>
            <person name="Wang J."/>
            <person name="Li S."/>
            <person name="Zhang Y."/>
            <person name="Fang M."/>
            <person name="Ma L."/>
            <person name="Zhao Y."/>
            <person name="Jiang S."/>
        </authorList>
    </citation>
    <scope>NUCLEOTIDE SEQUENCE [LARGE SCALE GENOMIC DNA]</scope>
</reference>
<dbReference type="AlphaFoldDB" id="A0A5N5HS54"/>